<evidence type="ECO:0000256" key="4">
    <source>
        <dbReference type="ARBA" id="ARBA00023136"/>
    </source>
</evidence>
<name>A0ABN2M2N1_9ACTN</name>
<evidence type="ECO:0000313" key="8">
    <source>
        <dbReference type="Proteomes" id="UP001500218"/>
    </source>
</evidence>
<organism evidence="7 8">
    <name type="scientific">Luedemannella flava</name>
    <dbReference type="NCBI Taxonomy" id="349316"/>
    <lineage>
        <taxon>Bacteria</taxon>
        <taxon>Bacillati</taxon>
        <taxon>Actinomycetota</taxon>
        <taxon>Actinomycetes</taxon>
        <taxon>Micromonosporales</taxon>
        <taxon>Micromonosporaceae</taxon>
        <taxon>Luedemannella</taxon>
    </lineage>
</organism>
<feature type="transmembrane region" description="Helical" evidence="5">
    <location>
        <begin position="35"/>
        <end position="53"/>
    </location>
</feature>
<keyword evidence="4 5" id="KW-0472">Membrane</keyword>
<feature type="transmembrane region" description="Helical" evidence="5">
    <location>
        <begin position="217"/>
        <end position="249"/>
    </location>
</feature>
<evidence type="ECO:0000256" key="1">
    <source>
        <dbReference type="ARBA" id="ARBA00004141"/>
    </source>
</evidence>
<feature type="transmembrane region" description="Helical" evidence="5">
    <location>
        <begin position="372"/>
        <end position="390"/>
    </location>
</feature>
<dbReference type="EMBL" id="BAAALT010000084">
    <property type="protein sequence ID" value="GAA1806922.1"/>
    <property type="molecule type" value="Genomic_DNA"/>
</dbReference>
<sequence length="432" mass="47480">MRTRLGTGLLLIVTFALLSLFPARLIVPGLTDVGRPATVVGMLLFVWWVLTRLNPHLVQVGPQPIRWVVLFFFVVVLIGYAVGSLRGLTTVESNSADRWLLLDAAFLGLILVAADGIPNWGQLRAVLRAFIWCCGFIALVGLIQYATFTDVTQYLIVPGLQEKGWVPDLTGRGDGLRVASTTGHYIEFGTLMAMALPVAVCFLRLAKTRNEKLRMGLLTLVIGAGIPTTVSRTAIVAAGMVFIFMMLVWDWRTRWNMLVLGIGAIAAAVAAKPELMRTLVEMFTQAGQDTSISSRTDRYDMVAEYFVERPWLGRGTGTWVSPMYQYLDNQWFSTALTNGLAGVAAMLALHAVAAWMAYKALRRAATQADRELCAALLSIQFVALFAAFTFDSLSFTTYSSMLAILIGFCGTVWRLTHPRRAVRTAGVLQQGQ</sequence>
<dbReference type="RefSeq" id="WP_344131601.1">
    <property type="nucleotide sequence ID" value="NZ_BAAALT010000084.1"/>
</dbReference>
<proteinExistence type="predicted"/>
<feature type="transmembrane region" description="Helical" evidence="5">
    <location>
        <begin position="129"/>
        <end position="148"/>
    </location>
</feature>
<gene>
    <name evidence="7" type="ORF">GCM10009682_31100</name>
</gene>
<feature type="domain" description="O-antigen ligase-related" evidence="6">
    <location>
        <begin position="218"/>
        <end position="346"/>
    </location>
</feature>
<evidence type="ECO:0000259" key="6">
    <source>
        <dbReference type="Pfam" id="PF04932"/>
    </source>
</evidence>
<feature type="transmembrane region" description="Helical" evidence="5">
    <location>
        <begin position="396"/>
        <end position="415"/>
    </location>
</feature>
<keyword evidence="8" id="KW-1185">Reference proteome</keyword>
<feature type="transmembrane region" description="Helical" evidence="5">
    <location>
        <begin position="65"/>
        <end position="87"/>
    </location>
</feature>
<feature type="transmembrane region" description="Helical" evidence="5">
    <location>
        <begin position="255"/>
        <end position="271"/>
    </location>
</feature>
<feature type="transmembrane region" description="Helical" evidence="5">
    <location>
        <begin position="99"/>
        <end position="117"/>
    </location>
</feature>
<evidence type="ECO:0000256" key="3">
    <source>
        <dbReference type="ARBA" id="ARBA00022989"/>
    </source>
</evidence>
<dbReference type="PANTHER" id="PTHR37422">
    <property type="entry name" value="TEICHURONIC ACID BIOSYNTHESIS PROTEIN TUAE"/>
    <property type="match status" value="1"/>
</dbReference>
<feature type="transmembrane region" description="Helical" evidence="5">
    <location>
        <begin position="185"/>
        <end position="205"/>
    </location>
</feature>
<keyword evidence="2 5" id="KW-0812">Transmembrane</keyword>
<evidence type="ECO:0000256" key="2">
    <source>
        <dbReference type="ARBA" id="ARBA00022692"/>
    </source>
</evidence>
<comment type="subcellular location">
    <subcellularLocation>
        <location evidence="1">Membrane</location>
        <topology evidence="1">Multi-pass membrane protein</topology>
    </subcellularLocation>
</comment>
<evidence type="ECO:0000256" key="5">
    <source>
        <dbReference type="SAM" id="Phobius"/>
    </source>
</evidence>
<dbReference type="PANTHER" id="PTHR37422:SF13">
    <property type="entry name" value="LIPOPOLYSACCHARIDE BIOSYNTHESIS PROTEIN PA4999-RELATED"/>
    <property type="match status" value="1"/>
</dbReference>
<comment type="caution">
    <text evidence="7">The sequence shown here is derived from an EMBL/GenBank/DDBJ whole genome shotgun (WGS) entry which is preliminary data.</text>
</comment>
<dbReference type="Pfam" id="PF04932">
    <property type="entry name" value="Wzy_C"/>
    <property type="match status" value="1"/>
</dbReference>
<dbReference type="Proteomes" id="UP001500218">
    <property type="component" value="Unassembled WGS sequence"/>
</dbReference>
<reference evidence="7 8" key="1">
    <citation type="journal article" date="2019" name="Int. J. Syst. Evol. Microbiol.">
        <title>The Global Catalogue of Microorganisms (GCM) 10K type strain sequencing project: providing services to taxonomists for standard genome sequencing and annotation.</title>
        <authorList>
            <consortium name="The Broad Institute Genomics Platform"/>
            <consortium name="The Broad Institute Genome Sequencing Center for Infectious Disease"/>
            <person name="Wu L."/>
            <person name="Ma J."/>
        </authorList>
    </citation>
    <scope>NUCLEOTIDE SEQUENCE [LARGE SCALE GENOMIC DNA]</scope>
    <source>
        <strain evidence="7 8">JCM 13250</strain>
    </source>
</reference>
<dbReference type="InterPro" id="IPR007016">
    <property type="entry name" value="O-antigen_ligase-rel_domated"/>
</dbReference>
<feature type="transmembrane region" description="Helical" evidence="5">
    <location>
        <begin position="339"/>
        <end position="360"/>
    </location>
</feature>
<accession>A0ABN2M2N1</accession>
<dbReference type="InterPro" id="IPR051533">
    <property type="entry name" value="WaaL-like"/>
</dbReference>
<evidence type="ECO:0000313" key="7">
    <source>
        <dbReference type="EMBL" id="GAA1806922.1"/>
    </source>
</evidence>
<keyword evidence="3 5" id="KW-1133">Transmembrane helix</keyword>
<protein>
    <recommendedName>
        <fullName evidence="6">O-antigen ligase-related domain-containing protein</fullName>
    </recommendedName>
</protein>